<sequence>MATLDTVRTFSPTFLGLATQLGISAGVSIYCLLQFEWNRRLKSMQYLYTPRTKLPENASPPIPPGLFSWIKATIFLPDEFYLKNVGLDAMMYIRFLWMAFQFLLFNTIIVGSILLPINYYGGGDEKGVTIFSMNNIPIHIIEPLWAHAICTYFVSLSWMYLLYKNYYDYMKMFEQHLLNRVVNDPITARTVMISRIPHELRSEEKLQEFVENLGLGPVESARMVRHTGKLDRKIDRREKVLLELEKAHIRLAKNVCNAIDKRKFGNKFFDKLFGRKNDSFVILESGEASEHQKIQSLIEWLDPRKKRTDNNSNNSNNNNNNNNNNSPSNHVADFSIISIVSCTFSGDDTIEHEDSYGRKFILWNSLGQISKKILDKYQPTHMVSFTKIVRSIDHFLKKFNYLDRRIAELRSMPINAAPYKATSTGFVTFRDHISAQLCAQSIMCSEPHVCTTKMAPEPRDLLWNNLTMKFKEKLIRNIIVNSCVWGLTIFWLFPIISILTLTSIESLSKGLKFLGPLLGTSPLLLTLLQNVLPTVLVSTCMAILPWILMVLSKQESFSSYSGLEEAVLVRYYHFSFFNVFIVFLFGITFLQAIFDVINKPTSILDVLATSLPRGATFFINYVIFNMITHGLELVQVGSQLFFHIILTSRFVATTPRMLQRITHPWSFQFYYYYPIHILIFVITLTYSTINPLILVFSLTYYAIALVVFKHQFAYCYVRQYEAGGKFYHRVFGYTTDGLIVFQLTILGMVWLRKAIFVGAILVPLLAGTIYFKYYCHKTFYSRTHFMALNSRHKVNNTRQDGQEDNQKQAGEIEKINVNVDTAESSVQAIKSDKKFNEETNSSNGIKETVMANRFEGKITDDGFYKLESDNEINMENDLKKICSNYSENTVKVGNSEENLHVIGRLDKKRLIDIGEMDKNTGHSQSFDITQTNTLDEKKESEIIANKSSSNGDDKRLKIEIDTNIPLVLTPDKLSAQGTGTRRLTSRGNLQGCIIHPAHFIHDPNRKIVQDNVSPYQTYIHPNLIKSLNRKLWLPRNPLKKINVDGTVELDRALTSSEGGLGIVGYWGGVSSYLGEARVSMHGAHEFPVSPFHQRYGTIGDTINKRKPTSETGPAVQCDEEEVPPYNCGPLSPEEEGIVTLNGFNSGELKSGELTSGEEF</sequence>
<comment type="similarity">
    <text evidence="2">Belongs to the CSC1 (TC 1.A.17) family.</text>
</comment>
<feature type="transmembrane region" description="Helical" evidence="8">
    <location>
        <begin position="95"/>
        <end position="117"/>
    </location>
</feature>
<proteinExistence type="inferred from homology"/>
<accession>A0A397GAU7</accession>
<dbReference type="Pfam" id="PF02714">
    <property type="entry name" value="RSN1_7TM"/>
    <property type="match status" value="1"/>
</dbReference>
<dbReference type="Pfam" id="PF14703">
    <property type="entry name" value="PHM7_cyt"/>
    <property type="match status" value="1"/>
</dbReference>
<feature type="region of interest" description="Disordered" evidence="7">
    <location>
        <begin position="305"/>
        <end position="327"/>
    </location>
</feature>
<keyword evidence="5 8" id="KW-1133">Transmembrane helix</keyword>
<dbReference type="EMBL" id="PQFF01000511">
    <property type="protein sequence ID" value="RHZ46526.1"/>
    <property type="molecule type" value="Genomic_DNA"/>
</dbReference>
<dbReference type="Pfam" id="PF13967">
    <property type="entry name" value="RSN1_TM"/>
    <property type="match status" value="1"/>
</dbReference>
<dbReference type="Proteomes" id="UP000266861">
    <property type="component" value="Unassembled WGS sequence"/>
</dbReference>
<organism evidence="12 13">
    <name type="scientific">Diversispora epigaea</name>
    <dbReference type="NCBI Taxonomy" id="1348612"/>
    <lineage>
        <taxon>Eukaryota</taxon>
        <taxon>Fungi</taxon>
        <taxon>Fungi incertae sedis</taxon>
        <taxon>Mucoromycota</taxon>
        <taxon>Glomeromycotina</taxon>
        <taxon>Glomeromycetes</taxon>
        <taxon>Diversisporales</taxon>
        <taxon>Diversisporaceae</taxon>
        <taxon>Diversispora</taxon>
    </lineage>
</organism>
<keyword evidence="6 8" id="KW-0472">Membrane</keyword>
<evidence type="ECO:0008006" key="14">
    <source>
        <dbReference type="Google" id="ProtNLM"/>
    </source>
</evidence>
<feature type="transmembrane region" description="Helical" evidence="8">
    <location>
        <begin position="755"/>
        <end position="775"/>
    </location>
</feature>
<evidence type="ECO:0000256" key="2">
    <source>
        <dbReference type="ARBA" id="ARBA00007779"/>
    </source>
</evidence>
<gene>
    <name evidence="12" type="ORF">Glove_615g10</name>
</gene>
<feature type="transmembrane region" description="Helical" evidence="8">
    <location>
        <begin position="478"/>
        <end position="504"/>
    </location>
</feature>
<dbReference type="InterPro" id="IPR032880">
    <property type="entry name" value="CSC1/OSCA1-like_N"/>
</dbReference>
<evidence type="ECO:0000256" key="5">
    <source>
        <dbReference type="ARBA" id="ARBA00022989"/>
    </source>
</evidence>
<keyword evidence="4 8" id="KW-0812">Transmembrane</keyword>
<feature type="transmembrane region" description="Helical" evidence="8">
    <location>
        <begin position="670"/>
        <end position="686"/>
    </location>
</feature>
<dbReference type="InterPro" id="IPR027815">
    <property type="entry name" value="CSC1/OSCA1-like_cyt"/>
</dbReference>
<feature type="transmembrane region" description="Helical" evidence="8">
    <location>
        <begin position="571"/>
        <end position="594"/>
    </location>
</feature>
<evidence type="ECO:0000313" key="12">
    <source>
        <dbReference type="EMBL" id="RHZ46526.1"/>
    </source>
</evidence>
<feature type="domain" description="CSC1/OSCA1-like N-terminal transmembrane" evidence="10">
    <location>
        <begin position="17"/>
        <end position="164"/>
    </location>
</feature>
<protein>
    <recommendedName>
        <fullName evidence="14">CSC1/OSCA1-like 7TM region domain-containing protein</fullName>
    </recommendedName>
</protein>
<evidence type="ECO:0000259" key="11">
    <source>
        <dbReference type="Pfam" id="PF14703"/>
    </source>
</evidence>
<dbReference type="OrthoDB" id="1689567at2759"/>
<evidence type="ECO:0000313" key="13">
    <source>
        <dbReference type="Proteomes" id="UP000266861"/>
    </source>
</evidence>
<evidence type="ECO:0000256" key="3">
    <source>
        <dbReference type="ARBA" id="ARBA00022448"/>
    </source>
</evidence>
<evidence type="ECO:0000256" key="7">
    <source>
        <dbReference type="SAM" id="MobiDB-lite"/>
    </source>
</evidence>
<evidence type="ECO:0000256" key="8">
    <source>
        <dbReference type="SAM" id="Phobius"/>
    </source>
</evidence>
<dbReference type="PANTHER" id="PTHR13018:SF5">
    <property type="entry name" value="RE44586P"/>
    <property type="match status" value="1"/>
</dbReference>
<dbReference type="GO" id="GO:0005886">
    <property type="term" value="C:plasma membrane"/>
    <property type="evidence" value="ECO:0007669"/>
    <property type="project" value="TreeGrafter"/>
</dbReference>
<name>A0A397GAU7_9GLOM</name>
<feature type="region of interest" description="Disordered" evidence="7">
    <location>
        <begin position="1102"/>
        <end position="1133"/>
    </location>
</feature>
<feature type="compositionally biased region" description="Low complexity" evidence="7">
    <location>
        <begin position="310"/>
        <end position="327"/>
    </location>
</feature>
<feature type="transmembrane region" description="Helical" evidence="8">
    <location>
        <begin position="535"/>
        <end position="551"/>
    </location>
</feature>
<evidence type="ECO:0000256" key="1">
    <source>
        <dbReference type="ARBA" id="ARBA00004141"/>
    </source>
</evidence>
<feature type="domain" description="CSC1/OSCA1-like 7TM region" evidence="9">
    <location>
        <begin position="476"/>
        <end position="748"/>
    </location>
</feature>
<feature type="transmembrane region" description="Helical" evidence="8">
    <location>
        <begin position="692"/>
        <end position="709"/>
    </location>
</feature>
<feature type="transmembrane region" description="Helical" evidence="8">
    <location>
        <begin position="12"/>
        <end position="33"/>
    </location>
</feature>
<comment type="subcellular location">
    <subcellularLocation>
        <location evidence="1">Membrane</location>
        <topology evidence="1">Multi-pass membrane protein</topology>
    </subcellularLocation>
</comment>
<dbReference type="GO" id="GO:0005227">
    <property type="term" value="F:calcium-activated cation channel activity"/>
    <property type="evidence" value="ECO:0007669"/>
    <property type="project" value="InterPro"/>
</dbReference>
<feature type="transmembrane region" description="Helical" evidence="8">
    <location>
        <begin position="730"/>
        <end position="749"/>
    </location>
</feature>
<evidence type="ECO:0000259" key="9">
    <source>
        <dbReference type="Pfam" id="PF02714"/>
    </source>
</evidence>
<evidence type="ECO:0000256" key="6">
    <source>
        <dbReference type="ARBA" id="ARBA00023136"/>
    </source>
</evidence>
<dbReference type="STRING" id="1348612.A0A397GAU7"/>
<evidence type="ECO:0000256" key="4">
    <source>
        <dbReference type="ARBA" id="ARBA00022692"/>
    </source>
</evidence>
<dbReference type="InterPro" id="IPR003864">
    <property type="entry name" value="CSC1/OSCA1-like_7TM"/>
</dbReference>
<dbReference type="InterPro" id="IPR045122">
    <property type="entry name" value="Csc1-like"/>
</dbReference>
<feature type="domain" description="CSC1/OSCA1-like cytosolic" evidence="11">
    <location>
        <begin position="188"/>
        <end position="465"/>
    </location>
</feature>
<feature type="transmembrane region" description="Helical" evidence="8">
    <location>
        <begin position="144"/>
        <end position="163"/>
    </location>
</feature>
<comment type="caution">
    <text evidence="12">The sequence shown here is derived from an EMBL/GenBank/DDBJ whole genome shotgun (WGS) entry which is preliminary data.</text>
</comment>
<keyword evidence="13" id="KW-1185">Reference proteome</keyword>
<dbReference type="AlphaFoldDB" id="A0A397GAU7"/>
<keyword evidence="3" id="KW-0813">Transport</keyword>
<dbReference type="PANTHER" id="PTHR13018">
    <property type="entry name" value="PROBABLE MEMBRANE PROTEIN DUF221-RELATED"/>
    <property type="match status" value="1"/>
</dbReference>
<evidence type="ECO:0000259" key="10">
    <source>
        <dbReference type="Pfam" id="PF13967"/>
    </source>
</evidence>
<reference evidence="12 13" key="1">
    <citation type="submission" date="2018-08" db="EMBL/GenBank/DDBJ databases">
        <title>Genome and evolution of the arbuscular mycorrhizal fungus Diversispora epigaea (formerly Glomus versiforme) and its bacterial endosymbionts.</title>
        <authorList>
            <person name="Sun X."/>
            <person name="Fei Z."/>
            <person name="Harrison M."/>
        </authorList>
    </citation>
    <scope>NUCLEOTIDE SEQUENCE [LARGE SCALE GENOMIC DNA]</scope>
    <source>
        <strain evidence="12 13">IT104</strain>
    </source>
</reference>